<gene>
    <name evidence="1" type="ORF">METZ01_LOCUS236880</name>
</gene>
<feature type="non-terminal residue" evidence="1">
    <location>
        <position position="1"/>
    </location>
</feature>
<dbReference type="EMBL" id="UINC01059993">
    <property type="protein sequence ID" value="SVB84026.1"/>
    <property type="molecule type" value="Genomic_DNA"/>
</dbReference>
<proteinExistence type="predicted"/>
<evidence type="ECO:0000313" key="1">
    <source>
        <dbReference type="EMBL" id="SVB84026.1"/>
    </source>
</evidence>
<protein>
    <submittedName>
        <fullName evidence="1">Uncharacterized protein</fullName>
    </submittedName>
</protein>
<organism evidence="1">
    <name type="scientific">marine metagenome</name>
    <dbReference type="NCBI Taxonomy" id="408172"/>
    <lineage>
        <taxon>unclassified sequences</taxon>
        <taxon>metagenomes</taxon>
        <taxon>ecological metagenomes</taxon>
    </lineage>
</organism>
<name>A0A382H9P9_9ZZZZ</name>
<feature type="non-terminal residue" evidence="1">
    <location>
        <position position="24"/>
    </location>
</feature>
<dbReference type="AlphaFoldDB" id="A0A382H9P9"/>
<sequence>VLRRFLESQKILVEFVQNFTDVDD</sequence>
<accession>A0A382H9P9</accession>
<reference evidence="1" key="1">
    <citation type="submission" date="2018-05" db="EMBL/GenBank/DDBJ databases">
        <authorList>
            <person name="Lanie J.A."/>
            <person name="Ng W.-L."/>
            <person name="Kazmierczak K.M."/>
            <person name="Andrzejewski T.M."/>
            <person name="Davidsen T.M."/>
            <person name="Wayne K.J."/>
            <person name="Tettelin H."/>
            <person name="Glass J.I."/>
            <person name="Rusch D."/>
            <person name="Podicherti R."/>
            <person name="Tsui H.-C.T."/>
            <person name="Winkler M.E."/>
        </authorList>
    </citation>
    <scope>NUCLEOTIDE SEQUENCE</scope>
</reference>